<dbReference type="GO" id="GO:0005525">
    <property type="term" value="F:GTP binding"/>
    <property type="evidence" value="ECO:0007669"/>
    <property type="project" value="InterPro"/>
</dbReference>
<dbReference type="SMART" id="SM00173">
    <property type="entry name" value="RAS"/>
    <property type="match status" value="1"/>
</dbReference>
<protein>
    <submittedName>
        <fullName evidence="3">Intraflagellar transport protein 27-like protein</fullName>
    </submittedName>
</protein>
<evidence type="ECO:0000313" key="3">
    <source>
        <dbReference type="EMBL" id="KAK2569367.1"/>
    </source>
</evidence>
<evidence type="ECO:0000256" key="1">
    <source>
        <dbReference type="ARBA" id="ARBA00006270"/>
    </source>
</evidence>
<dbReference type="InterPro" id="IPR027417">
    <property type="entry name" value="P-loop_NTPase"/>
</dbReference>
<name>A0AAD9QXV9_ACRCE</name>
<accession>A0AAD9QXV9</accession>
<proteinExistence type="inferred from homology"/>
<evidence type="ECO:0000313" key="4">
    <source>
        <dbReference type="Proteomes" id="UP001249851"/>
    </source>
</evidence>
<dbReference type="AlphaFoldDB" id="A0AAD9QXV9"/>
<gene>
    <name evidence="3" type="ORF">P5673_006289</name>
</gene>
<reference evidence="3" key="2">
    <citation type="journal article" date="2023" name="Science">
        <title>Genomic signatures of disease resistance in endangered staghorn corals.</title>
        <authorList>
            <person name="Vollmer S.V."/>
            <person name="Selwyn J.D."/>
            <person name="Despard B.A."/>
            <person name="Roesel C.L."/>
        </authorList>
    </citation>
    <scope>NUCLEOTIDE SEQUENCE</scope>
    <source>
        <strain evidence="3">K2</strain>
    </source>
</reference>
<organism evidence="3 4">
    <name type="scientific">Acropora cervicornis</name>
    <name type="common">Staghorn coral</name>
    <dbReference type="NCBI Taxonomy" id="6130"/>
    <lineage>
        <taxon>Eukaryota</taxon>
        <taxon>Metazoa</taxon>
        <taxon>Cnidaria</taxon>
        <taxon>Anthozoa</taxon>
        <taxon>Hexacorallia</taxon>
        <taxon>Scleractinia</taxon>
        <taxon>Astrocoeniina</taxon>
        <taxon>Acroporidae</taxon>
        <taxon>Acropora</taxon>
    </lineage>
</organism>
<keyword evidence="2" id="KW-0547">Nucleotide-binding</keyword>
<dbReference type="InterPro" id="IPR001806">
    <property type="entry name" value="Small_GTPase"/>
</dbReference>
<reference evidence="3" key="1">
    <citation type="journal article" date="2023" name="G3 (Bethesda)">
        <title>Whole genome assembly and annotation of the endangered Caribbean coral Acropora cervicornis.</title>
        <authorList>
            <person name="Selwyn J.D."/>
            <person name="Vollmer S.V."/>
        </authorList>
    </citation>
    <scope>NUCLEOTIDE SEQUENCE</scope>
    <source>
        <strain evidence="3">K2</strain>
    </source>
</reference>
<dbReference type="Pfam" id="PF00071">
    <property type="entry name" value="Ras"/>
    <property type="match status" value="1"/>
</dbReference>
<dbReference type="SUPFAM" id="SSF52540">
    <property type="entry name" value="P-loop containing nucleoside triphosphate hydrolases"/>
    <property type="match status" value="1"/>
</dbReference>
<evidence type="ECO:0000256" key="2">
    <source>
        <dbReference type="ARBA" id="ARBA00022741"/>
    </source>
</evidence>
<dbReference type="EMBL" id="JARQWQ010000010">
    <property type="protein sequence ID" value="KAK2569367.1"/>
    <property type="molecule type" value="Genomic_DNA"/>
</dbReference>
<dbReference type="GO" id="GO:0003924">
    <property type="term" value="F:GTPase activity"/>
    <property type="evidence" value="ECO:0007669"/>
    <property type="project" value="InterPro"/>
</dbReference>
<dbReference type="SMART" id="SM00174">
    <property type="entry name" value="RHO"/>
    <property type="match status" value="1"/>
</dbReference>
<dbReference type="Proteomes" id="UP001249851">
    <property type="component" value="Unassembled WGS sequence"/>
</dbReference>
<dbReference type="Gene3D" id="3.40.50.300">
    <property type="entry name" value="P-loop containing nucleotide triphosphate hydrolases"/>
    <property type="match status" value="1"/>
</dbReference>
<sequence length="166" mass="19049">MVVLRAKVIVTGDPAVGKSALTQAFHSDGTHFPKNYSMELYLYDSAGKEIFADIVQQHWTQPDMILVAYDMTNEQSFNACNKWFERCQAQKPNQSIPGALVAIKTDLKQRRVISTKQGREYANSKGLEYFECSPKDHENVEAPFYYLAKEFHNLYNVKIEQMKTLT</sequence>
<keyword evidence="4" id="KW-1185">Reference proteome</keyword>
<dbReference type="PROSITE" id="PS51421">
    <property type="entry name" value="RAS"/>
    <property type="match status" value="1"/>
</dbReference>
<dbReference type="PANTHER" id="PTHR47978">
    <property type="match status" value="1"/>
</dbReference>
<comment type="caution">
    <text evidence="3">The sequence shown here is derived from an EMBL/GenBank/DDBJ whole genome shotgun (WGS) entry which is preliminary data.</text>
</comment>
<dbReference type="PRINTS" id="PR00449">
    <property type="entry name" value="RASTRNSFRMNG"/>
</dbReference>
<comment type="similarity">
    <text evidence="1">Belongs to the small GTPase superfamily. Rab family.</text>
</comment>
<dbReference type="SMART" id="SM00175">
    <property type="entry name" value="RAB"/>
    <property type="match status" value="1"/>
</dbReference>
<dbReference type="PROSITE" id="PS51419">
    <property type="entry name" value="RAB"/>
    <property type="match status" value="1"/>
</dbReference>